<evidence type="ECO:0000313" key="3">
    <source>
        <dbReference type="Proteomes" id="UP001652623"/>
    </source>
</evidence>
<dbReference type="AlphaFoldDB" id="A0A6P6FY01"/>
<sequence length="536" mass="61839">MSTTTIGAIAAARRPKWHYPPPAPTPRILHLPRRPRRKATKNNNHPTGKSISASAATAEARKKERKGKLEILFDQERAFTRAGVPIVLLEYEGESERRRKRVEEGENRWDGSVVEEEKWRFQAEMMRAECNLLRMEKRIAVKKLDRNRVKMEKILRSSVHALISGKNKISEGNNVKMVVEEEIQRLAEKLEKMRRNLERKDLESRNYNNFDKQAALLRRRLELFRGTSDKICVKEIQEMAEMSLSIKSKCRVSENLVSSDSSNVEILRRKMEGLSNGLLLERMEEEYGSMLSTANSSVASSASTSQRIEFADSSSSLVRQPYKEIVSHEENMCSGHCKAIVRRIVEQVRAETEQWSQMQEMLGKVREEMEELHASRDFWEDRALDYDYQMQSLHSAVKEWRQKAASSESRANELESKISKLSGELERLKKEEEKKEETKSKCTPSLTPWEAQNEMEKRVLVCRLKENHQTYENKSSSKHKFTSDLNKKANTKSNGLVAPKRSPFQDIGNSSVLDRQQSNANFPLHCPLPPNTSKNF</sequence>
<dbReference type="FunCoup" id="A0A6P6FY01">
    <property type="interactions" value="279"/>
</dbReference>
<evidence type="ECO:0000313" key="4">
    <source>
        <dbReference type="RefSeq" id="XP_024926330.3"/>
    </source>
</evidence>
<keyword evidence="3" id="KW-1185">Reference proteome</keyword>
<gene>
    <name evidence="4" type="primary">LOC107412461</name>
</gene>
<reference evidence="4" key="1">
    <citation type="submission" date="2025-08" db="UniProtKB">
        <authorList>
            <consortium name="RefSeq"/>
        </authorList>
    </citation>
    <scope>IDENTIFICATION</scope>
    <source>
        <tissue evidence="4">Seedling</tissue>
    </source>
</reference>
<dbReference type="RefSeq" id="XP_024926330.3">
    <property type="nucleotide sequence ID" value="XM_025070562.3"/>
</dbReference>
<feature type="compositionally biased region" description="Low complexity" evidence="2">
    <location>
        <begin position="1"/>
        <end position="12"/>
    </location>
</feature>
<dbReference type="PANTHER" id="PTHR35468">
    <property type="entry name" value="MYOSIN-LIKE PROTEIN"/>
    <property type="match status" value="1"/>
</dbReference>
<dbReference type="GeneID" id="107412461"/>
<keyword evidence="1" id="KW-0175">Coiled coil</keyword>
<dbReference type="PANTHER" id="PTHR35468:SF1">
    <property type="entry name" value="MYOSIN-LIKE PROTEIN"/>
    <property type="match status" value="1"/>
</dbReference>
<name>A0A6P6FY01_ZIZJJ</name>
<proteinExistence type="predicted"/>
<organism evidence="3 4">
    <name type="scientific">Ziziphus jujuba</name>
    <name type="common">Chinese jujube</name>
    <name type="synonym">Ziziphus sativa</name>
    <dbReference type="NCBI Taxonomy" id="326968"/>
    <lineage>
        <taxon>Eukaryota</taxon>
        <taxon>Viridiplantae</taxon>
        <taxon>Streptophyta</taxon>
        <taxon>Embryophyta</taxon>
        <taxon>Tracheophyta</taxon>
        <taxon>Spermatophyta</taxon>
        <taxon>Magnoliopsida</taxon>
        <taxon>eudicotyledons</taxon>
        <taxon>Gunneridae</taxon>
        <taxon>Pentapetalae</taxon>
        <taxon>rosids</taxon>
        <taxon>fabids</taxon>
        <taxon>Rosales</taxon>
        <taxon>Rhamnaceae</taxon>
        <taxon>Paliureae</taxon>
        <taxon>Ziziphus</taxon>
    </lineage>
</organism>
<dbReference type="KEGG" id="zju:107412461"/>
<feature type="region of interest" description="Disordered" evidence="2">
    <location>
        <begin position="1"/>
        <end position="61"/>
    </location>
</feature>
<protein>
    <submittedName>
        <fullName evidence="4">Uncharacterized protein LOC107412461</fullName>
    </submittedName>
</protein>
<evidence type="ECO:0000256" key="1">
    <source>
        <dbReference type="SAM" id="Coils"/>
    </source>
</evidence>
<accession>A0A6P6FY01</accession>
<feature type="region of interest" description="Disordered" evidence="2">
    <location>
        <begin position="471"/>
        <end position="536"/>
    </location>
</feature>
<feature type="coiled-coil region" evidence="1">
    <location>
        <begin position="176"/>
        <end position="203"/>
    </location>
</feature>
<feature type="compositionally biased region" description="Polar residues" evidence="2">
    <location>
        <begin position="507"/>
        <end position="521"/>
    </location>
</feature>
<feature type="coiled-coil region" evidence="1">
    <location>
        <begin position="397"/>
        <end position="441"/>
    </location>
</feature>
<dbReference type="InParanoid" id="A0A6P6FY01"/>
<feature type="compositionally biased region" description="Basic residues" evidence="2">
    <location>
        <begin position="30"/>
        <end position="40"/>
    </location>
</feature>
<dbReference type="Proteomes" id="UP001652623">
    <property type="component" value="Chromosome 10"/>
</dbReference>
<evidence type="ECO:0000256" key="2">
    <source>
        <dbReference type="SAM" id="MobiDB-lite"/>
    </source>
</evidence>
<feature type="compositionally biased region" description="Low complexity" evidence="2">
    <location>
        <begin position="49"/>
        <end position="58"/>
    </location>
</feature>